<accession>A0A1I2N870</accession>
<dbReference type="Proteomes" id="UP000198876">
    <property type="component" value="Unassembled WGS sequence"/>
</dbReference>
<dbReference type="RefSeq" id="WP_245781330.1">
    <property type="nucleotide sequence ID" value="NZ_FOOQ01000001.1"/>
</dbReference>
<keyword evidence="1" id="KW-1133">Transmembrane helix</keyword>
<evidence type="ECO:0000313" key="2">
    <source>
        <dbReference type="EMBL" id="SFG00105.1"/>
    </source>
</evidence>
<keyword evidence="1" id="KW-0812">Transmembrane</keyword>
<organism evidence="2 3">
    <name type="scientific">Halopelagius inordinatus</name>
    <dbReference type="NCBI Taxonomy" id="553467"/>
    <lineage>
        <taxon>Archaea</taxon>
        <taxon>Methanobacteriati</taxon>
        <taxon>Methanobacteriota</taxon>
        <taxon>Stenosarchaea group</taxon>
        <taxon>Halobacteria</taxon>
        <taxon>Halobacteriales</taxon>
        <taxon>Haloferacaceae</taxon>
    </lineage>
</organism>
<feature type="transmembrane region" description="Helical" evidence="1">
    <location>
        <begin position="88"/>
        <end position="110"/>
    </location>
</feature>
<gene>
    <name evidence="2" type="ORF">SAMN04488063_1091</name>
</gene>
<protein>
    <submittedName>
        <fullName evidence="2">Uncharacterized protein</fullName>
    </submittedName>
</protein>
<keyword evidence="3" id="KW-1185">Reference proteome</keyword>
<reference evidence="3" key="1">
    <citation type="submission" date="2016-10" db="EMBL/GenBank/DDBJ databases">
        <authorList>
            <person name="Varghese N."/>
            <person name="Submissions S."/>
        </authorList>
    </citation>
    <scope>NUCLEOTIDE SEQUENCE [LARGE SCALE GENOMIC DNA]</scope>
    <source>
        <strain evidence="3">CGMCC 1.7739</strain>
    </source>
</reference>
<feature type="transmembrane region" description="Helical" evidence="1">
    <location>
        <begin position="61"/>
        <end position="81"/>
    </location>
</feature>
<feature type="transmembrane region" description="Helical" evidence="1">
    <location>
        <begin position="116"/>
        <end position="140"/>
    </location>
</feature>
<proteinExistence type="predicted"/>
<sequence>MFLAGVGYVAGLAAYLQSNLAALSSLAAAVATDPVTALSASHGLTPAGTFVLGAVSGPPSAALAFPAGATLLAVVFTGTVAKFGHGAAYLYLLGAFAPLAAFSFGTAVAVEPAGATLALLVVLPLAATLLFLGDVGRFLLSNR</sequence>
<evidence type="ECO:0000313" key="3">
    <source>
        <dbReference type="Proteomes" id="UP000198876"/>
    </source>
</evidence>
<name>A0A1I2N870_9EURY</name>
<dbReference type="AlphaFoldDB" id="A0A1I2N870"/>
<keyword evidence="1" id="KW-0472">Membrane</keyword>
<dbReference type="STRING" id="553467.SAMN04488063_1091"/>
<dbReference type="EMBL" id="FOOQ01000001">
    <property type="protein sequence ID" value="SFG00105.1"/>
    <property type="molecule type" value="Genomic_DNA"/>
</dbReference>
<evidence type="ECO:0000256" key="1">
    <source>
        <dbReference type="SAM" id="Phobius"/>
    </source>
</evidence>